<comment type="similarity">
    <text evidence="1">Belongs to the RutC family.</text>
</comment>
<dbReference type="SUPFAM" id="SSF55298">
    <property type="entry name" value="YjgF-like"/>
    <property type="match status" value="1"/>
</dbReference>
<proteinExistence type="inferred from homology"/>
<dbReference type="NCBIfam" id="TIGR00004">
    <property type="entry name" value="Rid family detoxifying hydrolase"/>
    <property type="match status" value="1"/>
</dbReference>
<protein>
    <submittedName>
        <fullName evidence="2">2-iminobutanoate/2-iminopropanoate deaminase</fullName>
    </submittedName>
</protein>
<gene>
    <name evidence="2" type="ORF">SAMN05660772_02278</name>
</gene>
<dbReference type="AlphaFoldDB" id="A0A1W1UTE9"/>
<dbReference type="InterPro" id="IPR019897">
    <property type="entry name" value="RidA_CS"/>
</dbReference>
<keyword evidence="3" id="KW-1185">Reference proteome</keyword>
<dbReference type="InterPro" id="IPR006175">
    <property type="entry name" value="YjgF/YER057c/UK114"/>
</dbReference>
<dbReference type="Proteomes" id="UP000192408">
    <property type="component" value="Unassembled WGS sequence"/>
</dbReference>
<dbReference type="Pfam" id="PF01042">
    <property type="entry name" value="Ribonuc_L-PSP"/>
    <property type="match status" value="1"/>
</dbReference>
<dbReference type="Gene3D" id="3.30.1330.40">
    <property type="entry name" value="RutC-like"/>
    <property type="match status" value="1"/>
</dbReference>
<organism evidence="2 3">
    <name type="scientific">Pasteurella testudinis DSM 23072</name>
    <dbReference type="NCBI Taxonomy" id="1122938"/>
    <lineage>
        <taxon>Bacteria</taxon>
        <taxon>Pseudomonadati</taxon>
        <taxon>Pseudomonadota</taxon>
        <taxon>Gammaproteobacteria</taxon>
        <taxon>Pasteurellales</taxon>
        <taxon>Pasteurellaceae</taxon>
        <taxon>Pasteurella</taxon>
    </lineage>
</organism>
<sequence>MKQIIHTALTPPAIGPYVQAVRVKDWLYISGCIPIMADTGNMVAGAIEEQTRQALKNLEAILAAAGGCKKDIVKTTCFLTNIEQFNSFNRIYSDYFENEYPARSCIEVSRLPKDALVEIEAVAYLGRA</sequence>
<dbReference type="EMBL" id="FWWV01000014">
    <property type="protein sequence ID" value="SMB84428.1"/>
    <property type="molecule type" value="Genomic_DNA"/>
</dbReference>
<evidence type="ECO:0000313" key="3">
    <source>
        <dbReference type="Proteomes" id="UP000192408"/>
    </source>
</evidence>
<dbReference type="GO" id="GO:0019239">
    <property type="term" value="F:deaminase activity"/>
    <property type="evidence" value="ECO:0007669"/>
    <property type="project" value="TreeGrafter"/>
</dbReference>
<dbReference type="CDD" id="cd00448">
    <property type="entry name" value="YjgF_YER057c_UK114_family"/>
    <property type="match status" value="1"/>
</dbReference>
<dbReference type="InterPro" id="IPR035959">
    <property type="entry name" value="RutC-like_sf"/>
</dbReference>
<accession>A0A1W1UTE9</accession>
<dbReference type="GO" id="GO:0005829">
    <property type="term" value="C:cytosol"/>
    <property type="evidence" value="ECO:0007669"/>
    <property type="project" value="TreeGrafter"/>
</dbReference>
<dbReference type="PROSITE" id="PS01094">
    <property type="entry name" value="UPF0076"/>
    <property type="match status" value="1"/>
</dbReference>
<evidence type="ECO:0000313" key="2">
    <source>
        <dbReference type="EMBL" id="SMB84428.1"/>
    </source>
</evidence>
<dbReference type="FunFam" id="3.30.1330.40:FF:000001">
    <property type="entry name" value="L-PSP family endoribonuclease"/>
    <property type="match status" value="1"/>
</dbReference>
<dbReference type="STRING" id="1122938.SAMN05660772_02278"/>
<reference evidence="3" key="1">
    <citation type="submission" date="2017-04" db="EMBL/GenBank/DDBJ databases">
        <authorList>
            <person name="Varghese N."/>
            <person name="Submissions S."/>
        </authorList>
    </citation>
    <scope>NUCLEOTIDE SEQUENCE [LARGE SCALE GENOMIC DNA]</scope>
    <source>
        <strain evidence="3">DSM 23072</strain>
    </source>
</reference>
<dbReference type="PANTHER" id="PTHR11803:SF58">
    <property type="entry name" value="PROTEIN HMF1-RELATED"/>
    <property type="match status" value="1"/>
</dbReference>
<dbReference type="PANTHER" id="PTHR11803">
    <property type="entry name" value="2-IMINOBUTANOATE/2-IMINOPROPANOATE DEAMINASE RIDA"/>
    <property type="match status" value="1"/>
</dbReference>
<dbReference type="RefSeq" id="WP_084256962.1">
    <property type="nucleotide sequence ID" value="NZ_FWWV01000014.1"/>
</dbReference>
<evidence type="ECO:0000256" key="1">
    <source>
        <dbReference type="ARBA" id="ARBA00010552"/>
    </source>
</evidence>
<dbReference type="InterPro" id="IPR006056">
    <property type="entry name" value="RidA"/>
</dbReference>
<name>A0A1W1UTE9_9PAST</name>